<dbReference type="EMBL" id="WELI01000007">
    <property type="protein sequence ID" value="KAB7728685.1"/>
    <property type="molecule type" value="Genomic_DNA"/>
</dbReference>
<dbReference type="RefSeq" id="WP_152125578.1">
    <property type="nucleotide sequence ID" value="NZ_WELI01000007.1"/>
</dbReference>
<dbReference type="AlphaFoldDB" id="A0A7J5TWQ7"/>
<proteinExistence type="predicted"/>
<feature type="region of interest" description="Disordered" evidence="1">
    <location>
        <begin position="413"/>
        <end position="437"/>
    </location>
</feature>
<accession>A0A7J5TWQ7</accession>
<evidence type="ECO:0000313" key="2">
    <source>
        <dbReference type="EMBL" id="KAB7728685.1"/>
    </source>
</evidence>
<reference evidence="2 3" key="1">
    <citation type="submission" date="2019-10" db="EMBL/GenBank/DDBJ databases">
        <title>Rudanella paleaurantiibacter sp. nov., isolated from sludge.</title>
        <authorList>
            <person name="Xu S.Q."/>
        </authorList>
    </citation>
    <scope>NUCLEOTIDE SEQUENCE [LARGE SCALE GENOMIC DNA]</scope>
    <source>
        <strain evidence="2 3">HX-22-17</strain>
    </source>
</reference>
<name>A0A7J5TWQ7_9BACT</name>
<protein>
    <submittedName>
        <fullName evidence="2">Uncharacterized protein</fullName>
    </submittedName>
</protein>
<dbReference type="Proteomes" id="UP000488299">
    <property type="component" value="Unassembled WGS sequence"/>
</dbReference>
<gene>
    <name evidence="2" type="ORF">F5984_17780</name>
</gene>
<feature type="compositionally biased region" description="Polar residues" evidence="1">
    <location>
        <begin position="427"/>
        <end position="437"/>
    </location>
</feature>
<keyword evidence="3" id="KW-1185">Reference proteome</keyword>
<evidence type="ECO:0000313" key="3">
    <source>
        <dbReference type="Proteomes" id="UP000488299"/>
    </source>
</evidence>
<sequence length="437" mass="50051">MIQVMPTDFDAPKPVDYPSVPPQSYTQEKATEANQAFDQAVRQFLHQWIEQGTVPDTDHAYEGNLQDFVQQGALRSFFKHHDDALERLLSHDTLARHLLRPANEVYFEPDAYEPLLATFERRIYNLAAHREHREVPFRYSSPNRQGAYGDSIGLGDLPPEQAREDIGYYFGTRRSDNTALNLLARQLRFEARFAMVLPTHVLNEGYMAESLRMVRHQTEQRQAEGDTELHCYVIHRRHAIDDRHLGLATVLMNPQQPHRPQRVIFHDTLRPNGRAPWWNTFRRCLDSVFPQPEGEPPASDFLEDGGVNLQRLHDGVPIRHQDIDCAFYTAAMGRAVVQLAKQSPELLVNGPIEELVSQMTERMTDYFEGPNQPQHPDTIRFTNIVRRWETGRAALDDVRQQYLLTQSEVAQPPAQPEALNWAAPDSLGQNPDVSVAA</sequence>
<evidence type="ECO:0000256" key="1">
    <source>
        <dbReference type="SAM" id="MobiDB-lite"/>
    </source>
</evidence>
<organism evidence="2 3">
    <name type="scientific">Rudanella paleaurantiibacter</name>
    <dbReference type="NCBI Taxonomy" id="2614655"/>
    <lineage>
        <taxon>Bacteria</taxon>
        <taxon>Pseudomonadati</taxon>
        <taxon>Bacteroidota</taxon>
        <taxon>Cytophagia</taxon>
        <taxon>Cytophagales</taxon>
        <taxon>Cytophagaceae</taxon>
        <taxon>Rudanella</taxon>
    </lineage>
</organism>
<comment type="caution">
    <text evidence="2">The sequence shown here is derived from an EMBL/GenBank/DDBJ whole genome shotgun (WGS) entry which is preliminary data.</text>
</comment>